<keyword evidence="1 2" id="KW-0175">Coiled coil</keyword>
<evidence type="ECO:0000313" key="5">
    <source>
        <dbReference type="EMBL" id="SCU99190.1"/>
    </source>
</evidence>
<evidence type="ECO:0000256" key="1">
    <source>
        <dbReference type="ARBA" id="ARBA00023054"/>
    </source>
</evidence>
<feature type="region of interest" description="Disordered" evidence="3">
    <location>
        <begin position="633"/>
        <end position="722"/>
    </location>
</feature>
<gene>
    <name evidence="5" type="ORF">LAME_0G02190G</name>
</gene>
<dbReference type="InterPro" id="IPR040351">
    <property type="entry name" value="RAB3IL/RAB3IP/Sec2"/>
</dbReference>
<feature type="compositionally biased region" description="Basic and acidic residues" evidence="3">
    <location>
        <begin position="543"/>
        <end position="557"/>
    </location>
</feature>
<dbReference type="CDD" id="cd21044">
    <property type="entry name" value="Rab11BD_RAB3IP_like"/>
    <property type="match status" value="1"/>
</dbReference>
<evidence type="ECO:0000256" key="3">
    <source>
        <dbReference type="SAM" id="MobiDB-lite"/>
    </source>
</evidence>
<feature type="compositionally biased region" description="Basic and acidic residues" evidence="3">
    <location>
        <begin position="601"/>
        <end position="614"/>
    </location>
</feature>
<dbReference type="AlphaFoldDB" id="A0A1G4K5U0"/>
<dbReference type="EMBL" id="LT598484">
    <property type="protein sequence ID" value="SCU99190.1"/>
    <property type="molecule type" value="Genomic_DNA"/>
</dbReference>
<dbReference type="Gene3D" id="6.10.140.910">
    <property type="match status" value="1"/>
</dbReference>
<dbReference type="PANTHER" id="PTHR14430">
    <property type="entry name" value="RABIN3-RELATED"/>
    <property type="match status" value="1"/>
</dbReference>
<dbReference type="PANTHER" id="PTHR14430:SF0">
    <property type="entry name" value="SEC2P DOMAIN-CONTAINING PROTEIN"/>
    <property type="match status" value="1"/>
</dbReference>
<feature type="compositionally biased region" description="Basic and acidic residues" evidence="3">
    <location>
        <begin position="666"/>
        <end position="675"/>
    </location>
</feature>
<dbReference type="GO" id="GO:0005085">
    <property type="term" value="F:guanyl-nucleotide exchange factor activity"/>
    <property type="evidence" value="ECO:0007669"/>
    <property type="project" value="InterPro"/>
</dbReference>
<dbReference type="GO" id="GO:0051286">
    <property type="term" value="C:cell tip"/>
    <property type="evidence" value="ECO:0007669"/>
    <property type="project" value="TreeGrafter"/>
</dbReference>
<reference evidence="6" key="1">
    <citation type="submission" date="2016-03" db="EMBL/GenBank/DDBJ databases">
        <authorList>
            <person name="Devillers Hugo."/>
        </authorList>
    </citation>
    <scope>NUCLEOTIDE SEQUENCE [LARGE SCALE GENOMIC DNA]</scope>
</reference>
<feature type="compositionally biased region" description="Polar residues" evidence="3">
    <location>
        <begin position="561"/>
        <end position="572"/>
    </location>
</feature>
<organism evidence="5 6">
    <name type="scientific">Lachancea meyersii CBS 8951</name>
    <dbReference type="NCBI Taxonomy" id="1266667"/>
    <lineage>
        <taxon>Eukaryota</taxon>
        <taxon>Fungi</taxon>
        <taxon>Dikarya</taxon>
        <taxon>Ascomycota</taxon>
        <taxon>Saccharomycotina</taxon>
        <taxon>Saccharomycetes</taxon>
        <taxon>Saccharomycetales</taxon>
        <taxon>Saccharomycetaceae</taxon>
        <taxon>Lachancea</taxon>
    </lineage>
</organism>
<dbReference type="Pfam" id="PF06428">
    <property type="entry name" value="Sec2p"/>
    <property type="match status" value="1"/>
</dbReference>
<protein>
    <submittedName>
        <fullName evidence="5">LAME_0G02190g1_1</fullName>
    </submittedName>
</protein>
<dbReference type="Pfam" id="PF25555">
    <property type="entry name" value="RAB3A-like_C"/>
    <property type="match status" value="1"/>
</dbReference>
<evidence type="ECO:0000256" key="2">
    <source>
        <dbReference type="SAM" id="Coils"/>
    </source>
</evidence>
<feature type="region of interest" description="Disordered" evidence="3">
    <location>
        <begin position="509"/>
        <end position="614"/>
    </location>
</feature>
<evidence type="ECO:0000259" key="4">
    <source>
        <dbReference type="Pfam" id="PF06428"/>
    </source>
</evidence>
<keyword evidence="6" id="KW-1185">Reference proteome</keyword>
<feature type="coiled-coil region" evidence="2">
    <location>
        <begin position="52"/>
        <end position="164"/>
    </location>
</feature>
<dbReference type="OrthoDB" id="1748564at2759"/>
<feature type="compositionally biased region" description="Polar residues" evidence="3">
    <location>
        <begin position="640"/>
        <end position="665"/>
    </location>
</feature>
<sequence>MSEEEESKRVSVQVSSLSTQLIESIDKQSHLEEQLLVARKVINGNQASLQAMDSLKEQVFNLKKDLKAEKAHKFEMRSLLKTMGEEKELAQAEAHRLNKEVEDLTASLFDEANSMVADARRETHNIQIKNDKLTEQLQEKDVLLETLKIQLKNLKGVLYTLEEEQNAALMSNRNSIAANETGTVSSGSLEKTMSALTGTLPTSDTVIFSPYIKSLRYDLGLYNEFLKFVAVLPECSSIRDTTSRSKLLRRLVHDEIQPMLRLDNASGVGWYVRRNLMNLMMEGMVIIEPISGINETYRLGHSSNSATSSPQLPKADKFRDAHLYNYPANSPPVAIQDPCAFCSESRNDILEHGRLYVLKTLLKNEDGTITPSAQFPLCHYCLLKIRQTCEIFAFLRLLKSGAWHLEDLSDYKNSKKVSSEALAQNGAPESPNIDIKSKRSSFMSGLSKTVPARGANAPEKVPTFSSHNATPSTNIQRAWAQLCKLRASLLWAHIGVWALEDCLETKLGPTTDSSENLVPNLPRDALQKRETRESTINKPETFSTEKDFDFKSSEEFGLRQSAASSHESVNTENELRAHDKNPTSTQSISKDIKGSASDSHTYADVESPRSLNDKIEPEVSSKILIATRSLDPAAKEDVKTQQPAIVFQNSSSPDKNENTQSSAVDHQQEANDKSLDVSQTPMLATDETAGMAKPEISASDSKLGSTTEDEDAMFDDAHSTVS</sequence>
<accession>A0A1G4K5U0</accession>
<dbReference type="InterPro" id="IPR009449">
    <property type="entry name" value="Sec2_N"/>
</dbReference>
<dbReference type="GO" id="GO:0006887">
    <property type="term" value="P:exocytosis"/>
    <property type="evidence" value="ECO:0007669"/>
    <property type="project" value="TreeGrafter"/>
</dbReference>
<feature type="compositionally biased region" description="Basic and acidic residues" evidence="3">
    <location>
        <begin position="525"/>
        <end position="535"/>
    </location>
</feature>
<evidence type="ECO:0000313" key="6">
    <source>
        <dbReference type="Proteomes" id="UP000191144"/>
    </source>
</evidence>
<feature type="domain" description="GDP/GTP exchange factor Sec2 N-terminal" evidence="4">
    <location>
        <begin position="28"/>
        <end position="161"/>
    </location>
</feature>
<dbReference type="Proteomes" id="UP000191144">
    <property type="component" value="Chromosome G"/>
</dbReference>
<dbReference type="SUPFAM" id="SSF144284">
    <property type="entry name" value="Sec2 N-terminal region"/>
    <property type="match status" value="1"/>
</dbReference>
<dbReference type="GO" id="GO:0070319">
    <property type="term" value="C:Golgi to plasma membrane transport vesicle"/>
    <property type="evidence" value="ECO:0007669"/>
    <property type="project" value="TreeGrafter"/>
</dbReference>
<name>A0A1G4K5U0_9SACH</name>
<proteinExistence type="predicted"/>